<dbReference type="InterPro" id="IPR012132">
    <property type="entry name" value="GMC_OxRdtase"/>
</dbReference>
<dbReference type="GO" id="GO:0050660">
    <property type="term" value="F:flavin adenine dinucleotide binding"/>
    <property type="evidence" value="ECO:0007669"/>
    <property type="project" value="InterPro"/>
</dbReference>
<dbReference type="SUPFAM" id="SSF54373">
    <property type="entry name" value="FAD-linked reductases, C-terminal domain"/>
    <property type="match status" value="1"/>
</dbReference>
<organism evidence="11 12">
    <name type="scientific">Armillaria solidipes</name>
    <dbReference type="NCBI Taxonomy" id="1076256"/>
    <lineage>
        <taxon>Eukaryota</taxon>
        <taxon>Fungi</taxon>
        <taxon>Dikarya</taxon>
        <taxon>Basidiomycota</taxon>
        <taxon>Agaricomycotina</taxon>
        <taxon>Agaricomycetes</taxon>
        <taxon>Agaricomycetidae</taxon>
        <taxon>Agaricales</taxon>
        <taxon>Marasmiineae</taxon>
        <taxon>Physalacriaceae</taxon>
        <taxon>Armillaria</taxon>
    </lineage>
</organism>
<evidence type="ECO:0000256" key="2">
    <source>
        <dbReference type="ARBA" id="ARBA00010790"/>
    </source>
</evidence>
<feature type="binding site" evidence="6">
    <location>
        <position position="115"/>
    </location>
    <ligand>
        <name>FAD</name>
        <dbReference type="ChEBI" id="CHEBI:57692"/>
    </ligand>
</feature>
<evidence type="ECO:0000259" key="10">
    <source>
        <dbReference type="PROSITE" id="PS00624"/>
    </source>
</evidence>
<evidence type="ECO:0000256" key="6">
    <source>
        <dbReference type="PIRSR" id="PIRSR000137-2"/>
    </source>
</evidence>
<dbReference type="STRING" id="1076256.A0A2H3B2L2"/>
<evidence type="ECO:0000256" key="7">
    <source>
        <dbReference type="RuleBase" id="RU003968"/>
    </source>
</evidence>
<feature type="binding site" evidence="6">
    <location>
        <position position="264"/>
    </location>
    <ligand>
        <name>FAD</name>
        <dbReference type="ChEBI" id="CHEBI:57692"/>
    </ligand>
</feature>
<evidence type="ECO:0000259" key="9">
    <source>
        <dbReference type="PROSITE" id="PS00623"/>
    </source>
</evidence>
<feature type="active site" description="Proton donor" evidence="5">
    <location>
        <position position="533"/>
    </location>
</feature>
<feature type="domain" description="Glucose-methanol-choline oxidoreductase N-terminal" evidence="9">
    <location>
        <begin position="113"/>
        <end position="136"/>
    </location>
</feature>
<dbReference type="InterPro" id="IPR007867">
    <property type="entry name" value="GMC_OxRtase_C"/>
</dbReference>
<dbReference type="PANTHER" id="PTHR11552:SF147">
    <property type="entry name" value="CHOLINE DEHYDROGENASE, MITOCHONDRIAL"/>
    <property type="match status" value="1"/>
</dbReference>
<dbReference type="AlphaFoldDB" id="A0A2H3B2L2"/>
<keyword evidence="12" id="KW-1185">Reference proteome</keyword>
<feature type="domain" description="Glucose-methanol-choline oxidoreductase N-terminal" evidence="10">
    <location>
        <begin position="306"/>
        <end position="320"/>
    </location>
</feature>
<dbReference type="EMBL" id="KZ293455">
    <property type="protein sequence ID" value="PBK63960.1"/>
    <property type="molecule type" value="Genomic_DNA"/>
</dbReference>
<keyword evidence="4 6" id="KW-0274">FAD</keyword>
<evidence type="ECO:0000256" key="8">
    <source>
        <dbReference type="SAM" id="SignalP"/>
    </source>
</evidence>
<dbReference type="Proteomes" id="UP000218334">
    <property type="component" value="Unassembled WGS sequence"/>
</dbReference>
<feature type="chain" id="PRO_5013776401" evidence="8">
    <location>
        <begin position="22"/>
        <end position="599"/>
    </location>
</feature>
<evidence type="ECO:0000256" key="3">
    <source>
        <dbReference type="ARBA" id="ARBA00022630"/>
    </source>
</evidence>
<comment type="similarity">
    <text evidence="2 7">Belongs to the GMC oxidoreductase family.</text>
</comment>
<dbReference type="Gene3D" id="3.30.560.10">
    <property type="entry name" value="Glucose Oxidase, domain 3"/>
    <property type="match status" value="1"/>
</dbReference>
<dbReference type="SUPFAM" id="SSF51905">
    <property type="entry name" value="FAD/NAD(P)-binding domain"/>
    <property type="match status" value="1"/>
</dbReference>
<feature type="signal peptide" evidence="8">
    <location>
        <begin position="1"/>
        <end position="21"/>
    </location>
</feature>
<reference evidence="12" key="1">
    <citation type="journal article" date="2017" name="Nat. Ecol. Evol.">
        <title>Genome expansion and lineage-specific genetic innovations in the forest pathogenic fungi Armillaria.</title>
        <authorList>
            <person name="Sipos G."/>
            <person name="Prasanna A.N."/>
            <person name="Walter M.C."/>
            <person name="O'Connor E."/>
            <person name="Balint B."/>
            <person name="Krizsan K."/>
            <person name="Kiss B."/>
            <person name="Hess J."/>
            <person name="Varga T."/>
            <person name="Slot J."/>
            <person name="Riley R."/>
            <person name="Boka B."/>
            <person name="Rigling D."/>
            <person name="Barry K."/>
            <person name="Lee J."/>
            <person name="Mihaltcheva S."/>
            <person name="LaButti K."/>
            <person name="Lipzen A."/>
            <person name="Waldron R."/>
            <person name="Moloney N.M."/>
            <person name="Sperisen C."/>
            <person name="Kredics L."/>
            <person name="Vagvoelgyi C."/>
            <person name="Patrignani A."/>
            <person name="Fitzpatrick D."/>
            <person name="Nagy I."/>
            <person name="Doyle S."/>
            <person name="Anderson J.B."/>
            <person name="Grigoriev I.V."/>
            <person name="Gueldener U."/>
            <person name="Muensterkoetter M."/>
            <person name="Nagy L.G."/>
        </authorList>
    </citation>
    <scope>NUCLEOTIDE SEQUENCE [LARGE SCALE GENOMIC DNA]</scope>
    <source>
        <strain evidence="12">28-4</strain>
    </source>
</reference>
<dbReference type="InterPro" id="IPR000172">
    <property type="entry name" value="GMC_OxRdtase_N"/>
</dbReference>
<dbReference type="Gene3D" id="3.50.50.60">
    <property type="entry name" value="FAD/NAD(P)-binding domain"/>
    <property type="match status" value="1"/>
</dbReference>
<dbReference type="InterPro" id="IPR036188">
    <property type="entry name" value="FAD/NAD-bd_sf"/>
</dbReference>
<gene>
    <name evidence="11" type="ORF">ARMSODRAFT_1007481</name>
</gene>
<dbReference type="Pfam" id="PF00732">
    <property type="entry name" value="GMC_oxred_N"/>
    <property type="match status" value="1"/>
</dbReference>
<name>A0A2H3B2L2_9AGAR</name>
<keyword evidence="3 7" id="KW-0285">Flavoprotein</keyword>
<keyword evidence="8" id="KW-0732">Signal</keyword>
<accession>A0A2H3B2L2</accession>
<dbReference type="Pfam" id="PF05199">
    <property type="entry name" value="GMC_oxred_C"/>
    <property type="match status" value="1"/>
</dbReference>
<feature type="active site" description="Proton acceptor" evidence="5">
    <location>
        <position position="577"/>
    </location>
</feature>
<comment type="cofactor">
    <cofactor evidence="1 6">
        <name>FAD</name>
        <dbReference type="ChEBI" id="CHEBI:57692"/>
    </cofactor>
</comment>
<evidence type="ECO:0000256" key="1">
    <source>
        <dbReference type="ARBA" id="ARBA00001974"/>
    </source>
</evidence>
<dbReference type="PROSITE" id="PS00624">
    <property type="entry name" value="GMC_OXRED_2"/>
    <property type="match status" value="1"/>
</dbReference>
<proteinExistence type="inferred from homology"/>
<dbReference type="PANTHER" id="PTHR11552">
    <property type="entry name" value="GLUCOSE-METHANOL-CHOLINE GMC OXIDOREDUCTASE"/>
    <property type="match status" value="1"/>
</dbReference>
<evidence type="ECO:0000313" key="12">
    <source>
        <dbReference type="Proteomes" id="UP000218334"/>
    </source>
</evidence>
<feature type="binding site" evidence="6">
    <location>
        <begin position="123"/>
        <end position="126"/>
    </location>
    <ligand>
        <name>FAD</name>
        <dbReference type="ChEBI" id="CHEBI:57692"/>
    </ligand>
</feature>
<sequence length="599" mass="64500">MQKRFLSPLLILSVLLNTVTGRLLRNANETLSTEYDFIIVGAGTAGCVVANRLTESPNSRVLLIEAGISDAGLAAEVPYYSPTLTPNKGPWDWNYTVMPQEALNNRTFPYPRGKVLGGSSTVNYLVFNRGGIDDFDRIANISGDQGWSWDALEPYMRKLERLTPPADGHNTTGQFIPEAHGFDGSLLTSLPGYPTPIDGLIMNATTQIAGYPFNKDMNKGDETGIGWVFGSLGGEMPERSSSAAAYLRPILNRANLDVLIEHQVTRLIQTGIQGGIPELKGVEFSQGPNEPVFNLTANNEIVLSAGSVGTPQILLLSGIGDQADLEAVGIETIAQVADVGRNLQDHPLLPNQFYVNSEDTWEKASRNASIAAQQLQQYNETGQGPLVNTICNHIGWLRVPDNSSIWANATDPSAGPTVGHYELVFTNGFVGPIQSLPDTGNFMTVISNLITPASRGTLKLNTSSPWDAPLIDPALLKEPIDLLILREAHKSALQFVSAPAFDGYISGPYGTVGAITDEDIDAYIRNFTTTVWHPVSTATMSASNDTSGVVSPELLVKNVTGVRVVDASIFPFVPSAHPEAAIYIIAERASDIIRTAWGV</sequence>
<evidence type="ECO:0000256" key="4">
    <source>
        <dbReference type="ARBA" id="ARBA00022827"/>
    </source>
</evidence>
<dbReference type="GO" id="GO:0016614">
    <property type="term" value="F:oxidoreductase activity, acting on CH-OH group of donors"/>
    <property type="evidence" value="ECO:0007669"/>
    <property type="project" value="InterPro"/>
</dbReference>
<dbReference type="PROSITE" id="PS00623">
    <property type="entry name" value="GMC_OXRED_1"/>
    <property type="match status" value="1"/>
</dbReference>
<feature type="binding site" evidence="6">
    <location>
        <begin position="532"/>
        <end position="533"/>
    </location>
    <ligand>
        <name>FAD</name>
        <dbReference type="ChEBI" id="CHEBI:57692"/>
    </ligand>
</feature>
<protein>
    <submittedName>
        <fullName evidence="11">Aryl-alcohol oxidase-like protein</fullName>
    </submittedName>
</protein>
<evidence type="ECO:0000313" key="11">
    <source>
        <dbReference type="EMBL" id="PBK63960.1"/>
    </source>
</evidence>
<dbReference type="PIRSF" id="PIRSF000137">
    <property type="entry name" value="Alcohol_oxidase"/>
    <property type="match status" value="1"/>
</dbReference>
<evidence type="ECO:0000256" key="5">
    <source>
        <dbReference type="PIRSR" id="PIRSR000137-1"/>
    </source>
</evidence>